<gene>
    <name evidence="7" type="ORF">OG863_37205</name>
</gene>
<evidence type="ECO:0000313" key="8">
    <source>
        <dbReference type="Proteomes" id="UP001344251"/>
    </source>
</evidence>
<proteinExistence type="inferred from homology"/>
<evidence type="ECO:0000256" key="1">
    <source>
        <dbReference type="ARBA" id="ARBA00004418"/>
    </source>
</evidence>
<evidence type="ECO:0000259" key="6">
    <source>
        <dbReference type="Pfam" id="PF09084"/>
    </source>
</evidence>
<dbReference type="RefSeq" id="WP_326622736.1">
    <property type="nucleotide sequence ID" value="NZ_CP109106.1"/>
</dbReference>
<dbReference type="Gene3D" id="3.40.190.10">
    <property type="entry name" value="Periplasmic binding protein-like II"/>
    <property type="match status" value="2"/>
</dbReference>
<feature type="compositionally biased region" description="Low complexity" evidence="4">
    <location>
        <begin position="346"/>
        <end position="375"/>
    </location>
</feature>
<feature type="domain" description="SsuA/THI5-like" evidence="6">
    <location>
        <begin position="57"/>
        <end position="265"/>
    </location>
</feature>
<evidence type="ECO:0000256" key="5">
    <source>
        <dbReference type="SAM" id="SignalP"/>
    </source>
</evidence>
<dbReference type="InterPro" id="IPR015168">
    <property type="entry name" value="SsuA/THI5"/>
</dbReference>
<evidence type="ECO:0000313" key="7">
    <source>
        <dbReference type="EMBL" id="WSB73151.1"/>
    </source>
</evidence>
<comment type="subcellular location">
    <subcellularLocation>
        <location evidence="1">Periplasm</location>
    </subcellularLocation>
</comment>
<dbReference type="PROSITE" id="PS51318">
    <property type="entry name" value="TAT"/>
    <property type="match status" value="1"/>
</dbReference>
<protein>
    <submittedName>
        <fullName evidence="7">ABC transporter substrate-binding protein</fullName>
    </submittedName>
</protein>
<keyword evidence="8" id="KW-1185">Reference proteome</keyword>
<evidence type="ECO:0000256" key="2">
    <source>
        <dbReference type="ARBA" id="ARBA00010742"/>
    </source>
</evidence>
<dbReference type="SUPFAM" id="SSF53850">
    <property type="entry name" value="Periplasmic binding protein-like II"/>
    <property type="match status" value="1"/>
</dbReference>
<dbReference type="EMBL" id="CP109106">
    <property type="protein sequence ID" value="WSB73151.1"/>
    <property type="molecule type" value="Genomic_DNA"/>
</dbReference>
<feature type="region of interest" description="Disordered" evidence="4">
    <location>
        <begin position="336"/>
        <end position="375"/>
    </location>
</feature>
<feature type="chain" id="PRO_5046213007" evidence="5">
    <location>
        <begin position="29"/>
        <end position="375"/>
    </location>
</feature>
<dbReference type="PANTHER" id="PTHR30024:SF47">
    <property type="entry name" value="TAURINE-BINDING PERIPLASMIC PROTEIN"/>
    <property type="match status" value="1"/>
</dbReference>
<accession>A0ABZ1FSN0</accession>
<dbReference type="PANTHER" id="PTHR30024">
    <property type="entry name" value="ALIPHATIC SULFONATES-BINDING PROTEIN-RELATED"/>
    <property type="match status" value="1"/>
</dbReference>
<evidence type="ECO:0000256" key="4">
    <source>
        <dbReference type="SAM" id="MobiDB-lite"/>
    </source>
</evidence>
<dbReference type="InterPro" id="IPR006311">
    <property type="entry name" value="TAT_signal"/>
</dbReference>
<keyword evidence="3 5" id="KW-0732">Signal</keyword>
<organism evidence="7 8">
    <name type="scientific">Streptomyces decoyicus</name>
    <dbReference type="NCBI Taxonomy" id="249567"/>
    <lineage>
        <taxon>Bacteria</taxon>
        <taxon>Bacillati</taxon>
        <taxon>Actinomycetota</taxon>
        <taxon>Actinomycetes</taxon>
        <taxon>Kitasatosporales</taxon>
        <taxon>Streptomycetaceae</taxon>
        <taxon>Streptomyces</taxon>
    </lineage>
</organism>
<dbReference type="Proteomes" id="UP001344251">
    <property type="component" value="Chromosome"/>
</dbReference>
<comment type="similarity">
    <text evidence="2">Belongs to the bacterial solute-binding protein SsuA/TauA family.</text>
</comment>
<evidence type="ECO:0000256" key="3">
    <source>
        <dbReference type="ARBA" id="ARBA00022729"/>
    </source>
</evidence>
<dbReference type="Pfam" id="PF09084">
    <property type="entry name" value="NMT1"/>
    <property type="match status" value="1"/>
</dbReference>
<reference evidence="7 8" key="1">
    <citation type="submission" date="2022-10" db="EMBL/GenBank/DDBJ databases">
        <title>The complete genomes of actinobacterial strains from the NBC collection.</title>
        <authorList>
            <person name="Joergensen T.S."/>
            <person name="Alvarez Arevalo M."/>
            <person name="Sterndorff E.B."/>
            <person name="Faurdal D."/>
            <person name="Vuksanovic O."/>
            <person name="Mourched A.-S."/>
            <person name="Charusanti P."/>
            <person name="Shaw S."/>
            <person name="Blin K."/>
            <person name="Weber T."/>
        </authorList>
    </citation>
    <scope>NUCLEOTIDE SEQUENCE [LARGE SCALE GENOMIC DNA]</scope>
    <source>
        <strain evidence="7 8">NBC 01774</strain>
    </source>
</reference>
<feature type="signal peptide" evidence="5">
    <location>
        <begin position="1"/>
        <end position="28"/>
    </location>
</feature>
<name>A0ABZ1FSN0_9ACTN</name>
<sequence>MTTLNASTRRNFLTLLGLSAVAVSCGTAATGASSGKGQTKTLRYQGWAGQVTLPELAEDLGYLKDVKLKWVGNTTSGPQDIQSAATGQIDFGGAFNGAVVKLAANKAPIKAVISYYGSDKGAYNGYYVLGDSPIHSARDLIGKKVGMNTLGAHAEALLDIYLERGGLSPGQVGKVEPLVVPPVNTEQSLRQRQIEVAVLGGILRDKALAKGGIRRLFTDYELLGAFSAGTYVMTDRFLQQNPDTARTFVTAVGRAIEWSRSTPREEVVARMTDIVKKRGRNEEVAPLKYWRSYSVAETAGRIKGEELQLWIDWLAKRGDIKKSQVNLSELYTNEFNAHGGGGAGVPSAASSAPSSSTPSSSSAPSLSASPSKNGS</sequence>